<dbReference type="EMBL" id="JAGSPN010000004">
    <property type="protein sequence ID" value="MBR7781863.1"/>
    <property type="molecule type" value="Genomic_DNA"/>
</dbReference>
<comment type="caution">
    <text evidence="1">The sequence shown here is derived from an EMBL/GenBank/DDBJ whole genome shotgun (WGS) entry which is preliminary data.</text>
</comment>
<reference evidence="1" key="1">
    <citation type="submission" date="2021-04" db="EMBL/GenBank/DDBJ databases">
        <title>novel species isolated from subtropical streams in China.</title>
        <authorList>
            <person name="Lu H."/>
        </authorList>
    </citation>
    <scope>NUCLEOTIDE SEQUENCE</scope>
    <source>
        <strain evidence="1">LFS511W</strain>
    </source>
</reference>
<keyword evidence="2" id="KW-1185">Reference proteome</keyword>
<accession>A0A941DJE8</accession>
<sequence length="64" mass="7282">MKKMAYAGMNGFLLQGKKVKPEVKGRAVPVLSESRKRLFAGIETSSEFSSAAFYERYSNIKKRY</sequence>
<dbReference type="AlphaFoldDB" id="A0A941DJE8"/>
<proteinExistence type="predicted"/>
<dbReference type="Proteomes" id="UP000680067">
    <property type="component" value="Unassembled WGS sequence"/>
</dbReference>
<protein>
    <submittedName>
        <fullName evidence="1">Uncharacterized protein</fullName>
    </submittedName>
</protein>
<evidence type="ECO:0000313" key="2">
    <source>
        <dbReference type="Proteomes" id="UP000680067"/>
    </source>
</evidence>
<gene>
    <name evidence="1" type="ORF">KDM89_06905</name>
</gene>
<name>A0A941DJE8_9BURK</name>
<organism evidence="1 2">
    <name type="scientific">Undibacterium luofuense</name>
    <dbReference type="NCBI Taxonomy" id="2828733"/>
    <lineage>
        <taxon>Bacteria</taxon>
        <taxon>Pseudomonadati</taxon>
        <taxon>Pseudomonadota</taxon>
        <taxon>Betaproteobacteria</taxon>
        <taxon>Burkholderiales</taxon>
        <taxon>Oxalobacteraceae</taxon>
        <taxon>Undibacterium</taxon>
    </lineage>
</organism>
<dbReference type="RefSeq" id="WP_212687222.1">
    <property type="nucleotide sequence ID" value="NZ_JAGSPN010000004.1"/>
</dbReference>
<evidence type="ECO:0000313" key="1">
    <source>
        <dbReference type="EMBL" id="MBR7781863.1"/>
    </source>
</evidence>